<evidence type="ECO:0000256" key="1">
    <source>
        <dbReference type="SAM" id="MobiDB-lite"/>
    </source>
</evidence>
<feature type="region of interest" description="Disordered" evidence="1">
    <location>
        <begin position="1"/>
        <end position="27"/>
    </location>
</feature>
<dbReference type="OrthoDB" id="5808756at2759"/>
<accession>A0A3P6QNM8</accession>
<sequence>MADDDESGASSSPALKMQQRPYFPPNLSPTEKKEYLLVNYKKACERYFPFANIEMLEADTIYKPVEAFASDLYRFHSRGAHIHGFFRTVIDTRDPPSHDQTRYIQDIQFGKVFPLFPDYEEWDDKMRDEFRQLTSRLLRLFERKYFYASAGGGVGKAPLVKRGPKPQPKPPPDYAEQQKVRPKGIPKGFQAVRASSIPQRIGQSKPMSQATLISHPVAAATRLTQLPQQPPLTEMVPVPDEVGAARVEAFEHNKRADIKRLVNDAFVNREQEA</sequence>
<gene>
    <name evidence="2" type="ORF">CGOC_LOCUS2166</name>
</gene>
<name>A0A3P6QNM8_CYLGO</name>
<evidence type="ECO:0000313" key="2">
    <source>
        <dbReference type="EMBL" id="VDK51802.1"/>
    </source>
</evidence>
<dbReference type="Proteomes" id="UP000271889">
    <property type="component" value="Unassembled WGS sequence"/>
</dbReference>
<dbReference type="EMBL" id="UYRV01004693">
    <property type="protein sequence ID" value="VDK51802.1"/>
    <property type="molecule type" value="Genomic_DNA"/>
</dbReference>
<evidence type="ECO:0000313" key="3">
    <source>
        <dbReference type="Proteomes" id="UP000271889"/>
    </source>
</evidence>
<feature type="region of interest" description="Disordered" evidence="1">
    <location>
        <begin position="157"/>
        <end position="179"/>
    </location>
</feature>
<feature type="non-terminal residue" evidence="2">
    <location>
        <position position="273"/>
    </location>
</feature>
<reference evidence="2 3" key="1">
    <citation type="submission" date="2018-11" db="EMBL/GenBank/DDBJ databases">
        <authorList>
            <consortium name="Pathogen Informatics"/>
        </authorList>
    </citation>
    <scope>NUCLEOTIDE SEQUENCE [LARGE SCALE GENOMIC DNA]</scope>
</reference>
<organism evidence="2 3">
    <name type="scientific">Cylicostephanus goldi</name>
    <name type="common">Nematode worm</name>
    <dbReference type="NCBI Taxonomy" id="71465"/>
    <lineage>
        <taxon>Eukaryota</taxon>
        <taxon>Metazoa</taxon>
        <taxon>Ecdysozoa</taxon>
        <taxon>Nematoda</taxon>
        <taxon>Chromadorea</taxon>
        <taxon>Rhabditida</taxon>
        <taxon>Rhabditina</taxon>
        <taxon>Rhabditomorpha</taxon>
        <taxon>Strongyloidea</taxon>
        <taxon>Strongylidae</taxon>
        <taxon>Cylicostephanus</taxon>
    </lineage>
</organism>
<protein>
    <submittedName>
        <fullName evidence="2">Uncharacterized protein</fullName>
    </submittedName>
</protein>
<proteinExistence type="predicted"/>
<keyword evidence="3" id="KW-1185">Reference proteome</keyword>
<dbReference type="AlphaFoldDB" id="A0A3P6QNM8"/>